<dbReference type="EC" id="2.3.1.199" evidence="10"/>
<dbReference type="GO" id="GO:0034626">
    <property type="term" value="P:fatty acid elongation, polyunsaturated fatty acid"/>
    <property type="evidence" value="ECO:0007669"/>
    <property type="project" value="TreeGrafter"/>
</dbReference>
<dbReference type="GO" id="GO:0034625">
    <property type="term" value="P:fatty acid elongation, monounsaturated fatty acid"/>
    <property type="evidence" value="ECO:0007669"/>
    <property type="project" value="TreeGrafter"/>
</dbReference>
<proteinExistence type="inferred from homology"/>
<dbReference type="InterPro" id="IPR002076">
    <property type="entry name" value="ELO_fam"/>
</dbReference>
<evidence type="ECO:0000256" key="2">
    <source>
        <dbReference type="ARBA" id="ARBA00022516"/>
    </source>
</evidence>
<sequence>MGVLQDFQTEWTEKLDPRVVDLPLVASNYQVPLIILAYIYIVLVVAPRFMKNRKPYSLKKLIQLYNIVQIAGNALLVYDILDAGLFTRQKLFLCPIFDYSYDETPMRVIRSGWYFMMLKILDYMETVIFILRKKNNQVSALHLYHHVSTLGFSWLLMRYYTIGPVVLISLLNTIVHVIMYTYYFLAACGPEVQKSLATIKRYLTIIQMVQFILIILYVMQNFIPRCKAASDFIVFLFLGNMVTNFYLFYSFYQRAYKKKSDKKMQ</sequence>
<keyword evidence="4 10" id="KW-0812">Transmembrane</keyword>
<keyword evidence="6 10" id="KW-1133">Transmembrane helix</keyword>
<dbReference type="OrthoDB" id="434092at2759"/>
<evidence type="ECO:0000256" key="10">
    <source>
        <dbReference type="RuleBase" id="RU361115"/>
    </source>
</evidence>
<evidence type="ECO:0000256" key="4">
    <source>
        <dbReference type="ARBA" id="ARBA00022692"/>
    </source>
</evidence>
<comment type="caution">
    <text evidence="11">The sequence shown here is derived from an EMBL/GenBank/DDBJ whole genome shotgun (WGS) entry which is preliminary data.</text>
</comment>
<evidence type="ECO:0000256" key="8">
    <source>
        <dbReference type="ARBA" id="ARBA00023136"/>
    </source>
</evidence>
<dbReference type="AlphaFoldDB" id="A0A3L8DUC9"/>
<protein>
    <recommendedName>
        <fullName evidence="10">Elongation of very long chain fatty acids protein</fullName>
        <ecNumber evidence="10">2.3.1.199</ecNumber>
    </recommendedName>
    <alternativeName>
        <fullName evidence="10">Very-long-chain 3-oxoacyl-CoA synthase</fullName>
    </alternativeName>
</protein>
<accession>A0A3L8DUC9</accession>
<keyword evidence="9 10" id="KW-0275">Fatty acid biosynthesis</keyword>
<feature type="transmembrane region" description="Helical" evidence="10">
    <location>
        <begin position="29"/>
        <end position="50"/>
    </location>
</feature>
<dbReference type="PANTHER" id="PTHR11157:SF164">
    <property type="entry name" value="ELONGATION OF VERY LONG CHAIN FATTY ACIDS PROTEIN"/>
    <property type="match status" value="1"/>
</dbReference>
<dbReference type="PANTHER" id="PTHR11157">
    <property type="entry name" value="FATTY ACID ACYL TRANSFERASE-RELATED"/>
    <property type="match status" value="1"/>
</dbReference>
<keyword evidence="7 10" id="KW-0443">Lipid metabolism</keyword>
<name>A0A3L8DUC9_OOCBI</name>
<evidence type="ECO:0000256" key="7">
    <source>
        <dbReference type="ARBA" id="ARBA00023098"/>
    </source>
</evidence>
<dbReference type="GO" id="GO:0030148">
    <property type="term" value="P:sphingolipid biosynthetic process"/>
    <property type="evidence" value="ECO:0007669"/>
    <property type="project" value="TreeGrafter"/>
</dbReference>
<evidence type="ECO:0000256" key="5">
    <source>
        <dbReference type="ARBA" id="ARBA00022832"/>
    </source>
</evidence>
<reference evidence="11" key="2">
    <citation type="submission" date="2018-07" db="EMBL/GenBank/DDBJ databases">
        <authorList>
            <person name="Mckenzie S.K."/>
            <person name="Kronauer D.J.C."/>
        </authorList>
    </citation>
    <scope>NUCLEOTIDE SEQUENCE</scope>
    <source>
        <strain evidence="11">Clonal line C1</strain>
    </source>
</reference>
<comment type="similarity">
    <text evidence="10">Belongs to the ELO family.</text>
</comment>
<dbReference type="GO" id="GO:0009922">
    <property type="term" value="F:fatty acid elongase activity"/>
    <property type="evidence" value="ECO:0007669"/>
    <property type="project" value="UniProtKB-EC"/>
</dbReference>
<gene>
    <name evidence="11" type="ORF">DMN91_004212</name>
</gene>
<dbReference type="GO" id="GO:0042761">
    <property type="term" value="P:very long-chain fatty acid biosynthetic process"/>
    <property type="evidence" value="ECO:0007669"/>
    <property type="project" value="TreeGrafter"/>
</dbReference>
<dbReference type="Pfam" id="PF01151">
    <property type="entry name" value="ELO"/>
    <property type="match status" value="1"/>
</dbReference>
<comment type="catalytic activity">
    <reaction evidence="10">
        <text>a very-long-chain acyl-CoA + malonyl-CoA + H(+) = a very-long-chain 3-oxoacyl-CoA + CO2 + CoA</text>
        <dbReference type="Rhea" id="RHEA:32727"/>
        <dbReference type="ChEBI" id="CHEBI:15378"/>
        <dbReference type="ChEBI" id="CHEBI:16526"/>
        <dbReference type="ChEBI" id="CHEBI:57287"/>
        <dbReference type="ChEBI" id="CHEBI:57384"/>
        <dbReference type="ChEBI" id="CHEBI:90725"/>
        <dbReference type="ChEBI" id="CHEBI:90736"/>
        <dbReference type="EC" id="2.3.1.199"/>
    </reaction>
</comment>
<reference evidence="11" key="1">
    <citation type="journal article" date="2018" name="Genome Res.">
        <title>The genomic architecture and molecular evolution of ant odorant receptors.</title>
        <authorList>
            <person name="McKenzie S.K."/>
            <person name="Kronauer D.J.C."/>
        </authorList>
    </citation>
    <scope>NUCLEOTIDE SEQUENCE [LARGE SCALE GENOMIC DNA]</scope>
    <source>
        <strain evidence="11">Clonal line C1</strain>
    </source>
</reference>
<dbReference type="Proteomes" id="UP000279307">
    <property type="component" value="Chromosome 4"/>
</dbReference>
<dbReference type="GO" id="GO:0005789">
    <property type="term" value="C:endoplasmic reticulum membrane"/>
    <property type="evidence" value="ECO:0007669"/>
    <property type="project" value="TreeGrafter"/>
</dbReference>
<feature type="transmembrane region" description="Helical" evidence="10">
    <location>
        <begin position="143"/>
        <end position="160"/>
    </location>
</feature>
<feature type="transmembrane region" description="Helical" evidence="10">
    <location>
        <begin position="62"/>
        <end position="81"/>
    </location>
</feature>
<keyword evidence="5 10" id="KW-0276">Fatty acid metabolism</keyword>
<keyword evidence="3 10" id="KW-0808">Transferase</keyword>
<organism evidence="11">
    <name type="scientific">Ooceraea biroi</name>
    <name type="common">Clonal raider ant</name>
    <name type="synonym">Cerapachys biroi</name>
    <dbReference type="NCBI Taxonomy" id="2015173"/>
    <lineage>
        <taxon>Eukaryota</taxon>
        <taxon>Metazoa</taxon>
        <taxon>Ecdysozoa</taxon>
        <taxon>Arthropoda</taxon>
        <taxon>Hexapoda</taxon>
        <taxon>Insecta</taxon>
        <taxon>Pterygota</taxon>
        <taxon>Neoptera</taxon>
        <taxon>Endopterygota</taxon>
        <taxon>Hymenoptera</taxon>
        <taxon>Apocrita</taxon>
        <taxon>Aculeata</taxon>
        <taxon>Formicoidea</taxon>
        <taxon>Formicidae</taxon>
        <taxon>Dorylinae</taxon>
        <taxon>Ooceraea</taxon>
    </lineage>
</organism>
<comment type="subcellular location">
    <subcellularLocation>
        <location evidence="1">Membrane</location>
        <topology evidence="1">Multi-pass membrane protein</topology>
    </subcellularLocation>
</comment>
<dbReference type="GO" id="GO:0019367">
    <property type="term" value="P:fatty acid elongation, saturated fatty acid"/>
    <property type="evidence" value="ECO:0007669"/>
    <property type="project" value="TreeGrafter"/>
</dbReference>
<feature type="transmembrane region" description="Helical" evidence="10">
    <location>
        <begin position="166"/>
        <end position="190"/>
    </location>
</feature>
<dbReference type="EMBL" id="QOIP01000004">
    <property type="protein sequence ID" value="RLU24004.1"/>
    <property type="molecule type" value="Genomic_DNA"/>
</dbReference>
<evidence type="ECO:0000313" key="11">
    <source>
        <dbReference type="EMBL" id="RLU24004.1"/>
    </source>
</evidence>
<keyword evidence="2 10" id="KW-0444">Lipid biosynthesis</keyword>
<feature type="transmembrane region" description="Helical" evidence="10">
    <location>
        <begin position="232"/>
        <end position="252"/>
    </location>
</feature>
<evidence type="ECO:0000256" key="9">
    <source>
        <dbReference type="ARBA" id="ARBA00023160"/>
    </source>
</evidence>
<feature type="transmembrane region" description="Helical" evidence="10">
    <location>
        <begin position="202"/>
        <end position="220"/>
    </location>
</feature>
<evidence type="ECO:0000256" key="6">
    <source>
        <dbReference type="ARBA" id="ARBA00022989"/>
    </source>
</evidence>
<keyword evidence="8 10" id="KW-0472">Membrane</keyword>
<feature type="transmembrane region" description="Helical" evidence="10">
    <location>
        <begin position="112"/>
        <end position="131"/>
    </location>
</feature>
<evidence type="ECO:0000256" key="1">
    <source>
        <dbReference type="ARBA" id="ARBA00004141"/>
    </source>
</evidence>
<evidence type="ECO:0000256" key="3">
    <source>
        <dbReference type="ARBA" id="ARBA00022679"/>
    </source>
</evidence>